<organism evidence="2 3">
    <name type="scientific">Pleurodeles waltl</name>
    <name type="common">Iberian ribbed newt</name>
    <dbReference type="NCBI Taxonomy" id="8319"/>
    <lineage>
        <taxon>Eukaryota</taxon>
        <taxon>Metazoa</taxon>
        <taxon>Chordata</taxon>
        <taxon>Craniata</taxon>
        <taxon>Vertebrata</taxon>
        <taxon>Euteleostomi</taxon>
        <taxon>Amphibia</taxon>
        <taxon>Batrachia</taxon>
        <taxon>Caudata</taxon>
        <taxon>Salamandroidea</taxon>
        <taxon>Salamandridae</taxon>
        <taxon>Pleurodelinae</taxon>
        <taxon>Pleurodeles</taxon>
    </lineage>
</organism>
<evidence type="ECO:0000313" key="3">
    <source>
        <dbReference type="Proteomes" id="UP001066276"/>
    </source>
</evidence>
<comment type="caution">
    <text evidence="2">The sequence shown here is derived from an EMBL/GenBank/DDBJ whole genome shotgun (WGS) entry which is preliminary data.</text>
</comment>
<dbReference type="AlphaFoldDB" id="A0AAV7M3B2"/>
<evidence type="ECO:0000313" key="2">
    <source>
        <dbReference type="EMBL" id="KAJ1097628.1"/>
    </source>
</evidence>
<dbReference type="Proteomes" id="UP001066276">
    <property type="component" value="Chromosome 10"/>
</dbReference>
<reference evidence="2" key="1">
    <citation type="journal article" date="2022" name="bioRxiv">
        <title>Sequencing and chromosome-scale assembly of the giantPleurodeles waltlgenome.</title>
        <authorList>
            <person name="Brown T."/>
            <person name="Elewa A."/>
            <person name="Iarovenko S."/>
            <person name="Subramanian E."/>
            <person name="Araus A.J."/>
            <person name="Petzold A."/>
            <person name="Susuki M."/>
            <person name="Suzuki K.-i.T."/>
            <person name="Hayashi T."/>
            <person name="Toyoda A."/>
            <person name="Oliveira C."/>
            <person name="Osipova E."/>
            <person name="Leigh N.D."/>
            <person name="Simon A."/>
            <person name="Yun M.H."/>
        </authorList>
    </citation>
    <scope>NUCLEOTIDE SEQUENCE</scope>
    <source>
        <strain evidence="2">20211129_DDA</strain>
        <tissue evidence="2">Liver</tissue>
    </source>
</reference>
<gene>
    <name evidence="2" type="ORF">NDU88_002745</name>
</gene>
<keyword evidence="3" id="KW-1185">Reference proteome</keyword>
<feature type="region of interest" description="Disordered" evidence="1">
    <location>
        <begin position="17"/>
        <end position="42"/>
    </location>
</feature>
<accession>A0AAV7M3B2</accession>
<evidence type="ECO:0000256" key="1">
    <source>
        <dbReference type="SAM" id="MobiDB-lite"/>
    </source>
</evidence>
<dbReference type="EMBL" id="JANPWB010000014">
    <property type="protein sequence ID" value="KAJ1097628.1"/>
    <property type="molecule type" value="Genomic_DNA"/>
</dbReference>
<feature type="region of interest" description="Disordered" evidence="1">
    <location>
        <begin position="89"/>
        <end position="110"/>
    </location>
</feature>
<proteinExistence type="predicted"/>
<protein>
    <submittedName>
        <fullName evidence="2">Uncharacterized protein</fullName>
    </submittedName>
</protein>
<sequence length="221" mass="23384">MPPEAPELRCRATLRRRAKKGGNGPPLRSGFFGPGTHHSSAQPVSVVPGAPTVGRVRCFLVLGLPQGTPGAVVVGPTAPQNQVARTIRQRHPAQPLHISGSTGTRSGPSRQALPLVRCLNRSVRLHPGVELSCVRLSLILSDPSFGPARFSTGFRLVSADPASLTVPAAVRLGPILELDFLQLFSSQSSSGYRPPQGHLICLFGCGTARPSRRMTEGSRAL</sequence>
<feature type="compositionally biased region" description="Low complexity" evidence="1">
    <location>
        <begin position="99"/>
        <end position="110"/>
    </location>
</feature>
<name>A0AAV7M3B2_PLEWA</name>